<keyword evidence="1" id="KW-0614">Plasmid</keyword>
<geneLocation type="plasmid" evidence="1 2">
    <name>unnamed1</name>
</geneLocation>
<reference evidence="1 2" key="1">
    <citation type="submission" date="2018-08" db="EMBL/GenBank/DDBJ databases">
        <title>Draft genome sequence of Pseudoalteromonas donghaensis HJ51.</title>
        <authorList>
            <person name="Oh J."/>
            <person name="Roh D."/>
        </authorList>
    </citation>
    <scope>NUCLEOTIDE SEQUENCE [LARGE SCALE GENOMIC DNA]</scope>
    <source>
        <strain evidence="1 2">HJ51</strain>
        <plasmid evidence="1 2">unnamed1</plasmid>
    </source>
</reference>
<organism evidence="1 2">
    <name type="scientific">Pseudoalteromonas lipolytica</name>
    <dbReference type="NCBI Taxonomy" id="570156"/>
    <lineage>
        <taxon>Bacteria</taxon>
        <taxon>Pseudomonadati</taxon>
        <taxon>Pseudomonadota</taxon>
        <taxon>Gammaproteobacteria</taxon>
        <taxon>Alteromonadales</taxon>
        <taxon>Pseudoalteromonadaceae</taxon>
        <taxon>Pseudoalteromonas</taxon>
    </lineage>
</organism>
<proteinExistence type="predicted"/>
<accession>A0AAD0WEF0</accession>
<dbReference type="KEGG" id="pdj:D0907_19360"/>
<sequence length="64" mass="7473">MLGSISNENLIELELLLTRCVYQKSRMKYAAILHLKYINLTTYNDFSAFAEFRVCGFFTIIEKS</sequence>
<evidence type="ECO:0000313" key="1">
    <source>
        <dbReference type="EMBL" id="AXV67464.1"/>
    </source>
</evidence>
<evidence type="ECO:0000313" key="2">
    <source>
        <dbReference type="Proteomes" id="UP000264605"/>
    </source>
</evidence>
<gene>
    <name evidence="1" type="ORF">D0907_19360</name>
</gene>
<dbReference type="Proteomes" id="UP000264605">
    <property type="component" value="Plasmid unnamed1"/>
</dbReference>
<protein>
    <submittedName>
        <fullName evidence="1">Uncharacterized protein</fullName>
    </submittedName>
</protein>
<name>A0AAD0WEF0_9GAMM</name>
<dbReference type="EMBL" id="CP032091">
    <property type="protein sequence ID" value="AXV67464.1"/>
    <property type="molecule type" value="Genomic_DNA"/>
</dbReference>
<dbReference type="AlphaFoldDB" id="A0AAD0WEF0"/>